<keyword evidence="3" id="KW-1185">Reference proteome</keyword>
<proteinExistence type="predicted"/>
<dbReference type="RefSeq" id="WP_349544750.1">
    <property type="nucleotide sequence ID" value="NZ_JAOALG010000002.1"/>
</dbReference>
<sequence>MPVQCTFLLNGKTTSTLVCSGFGGVEAYSGHDAGRDNSKAAAVVDIGPIPPGTYYIIDRQSGGVLGSLHNFVASHFGSTDREKWFMLWNAVGGDTTVINGVRRGNFRLHPEGPMRLSDGCITVRNGSQFESLQRYIRSGGPTMSVPRSDLKAYGTVSVR</sequence>
<comment type="caution">
    <text evidence="2">The sequence shown here is derived from an EMBL/GenBank/DDBJ whole genome shotgun (WGS) entry which is preliminary data.</text>
</comment>
<name>A0ABV1LUT5_9BURK</name>
<accession>A0ABV1LUT5</accession>
<dbReference type="EMBL" id="JAOALG010000002">
    <property type="protein sequence ID" value="MEQ5843008.1"/>
    <property type="molecule type" value="Genomic_DNA"/>
</dbReference>
<organism evidence="2 3">
    <name type="scientific">Paraburkholderia acidicola</name>
    <dbReference type="NCBI Taxonomy" id="1912599"/>
    <lineage>
        <taxon>Bacteria</taxon>
        <taxon>Pseudomonadati</taxon>
        <taxon>Pseudomonadota</taxon>
        <taxon>Betaproteobacteria</taxon>
        <taxon>Burkholderiales</taxon>
        <taxon>Burkholderiaceae</taxon>
        <taxon>Paraburkholderia</taxon>
    </lineage>
</organism>
<dbReference type="InterPro" id="IPR021225">
    <property type="entry name" value="Tlde1_dom"/>
</dbReference>
<feature type="domain" description="Tlde1" evidence="1">
    <location>
        <begin position="25"/>
        <end position="145"/>
    </location>
</feature>
<evidence type="ECO:0000313" key="2">
    <source>
        <dbReference type="EMBL" id="MEQ5843008.1"/>
    </source>
</evidence>
<reference evidence="2 3" key="1">
    <citation type="journal article" date="2024" name="Chem. Sci.">
        <title>Discovery of a lagriamide polyketide by integrated genome mining, isotopic labeling, and untargeted metabolomics.</title>
        <authorList>
            <person name="Fergusson C.H."/>
            <person name="Saulog J."/>
            <person name="Paulo B.S."/>
            <person name="Wilson D.M."/>
            <person name="Liu D.Y."/>
            <person name="Morehouse N.J."/>
            <person name="Waterworth S."/>
            <person name="Barkei J."/>
            <person name="Gray C.A."/>
            <person name="Kwan J.C."/>
            <person name="Eustaquio A.S."/>
            <person name="Linington R.G."/>
        </authorList>
    </citation>
    <scope>NUCLEOTIDE SEQUENCE [LARGE SCALE GENOMIC DNA]</scope>
    <source>
        <strain evidence="2 3">RL17-338-BIF-B</strain>
    </source>
</reference>
<protein>
    <submittedName>
        <fullName evidence="2">DUF2778 domain-containing protein</fullName>
    </submittedName>
</protein>
<gene>
    <name evidence="2" type="ORF">N0A02_26490</name>
</gene>
<evidence type="ECO:0000259" key="1">
    <source>
        <dbReference type="Pfam" id="PF10908"/>
    </source>
</evidence>
<dbReference type="Pfam" id="PF10908">
    <property type="entry name" value="Tlde1_dom"/>
    <property type="match status" value="1"/>
</dbReference>
<evidence type="ECO:0000313" key="3">
    <source>
        <dbReference type="Proteomes" id="UP001469089"/>
    </source>
</evidence>
<dbReference type="Proteomes" id="UP001469089">
    <property type="component" value="Unassembled WGS sequence"/>
</dbReference>